<dbReference type="Gramene" id="Pp3c10_11827V3.1">
    <property type="protein sequence ID" value="PAC:32901172.CDS.1"/>
    <property type="gene ID" value="Pp3c10_11827"/>
</dbReference>
<evidence type="ECO:0000313" key="3">
    <source>
        <dbReference type="EnsemblPlants" id="PAC:32901172.CDS.1"/>
    </source>
</evidence>
<keyword evidence="1" id="KW-0472">Membrane</keyword>
<feature type="transmembrane region" description="Helical" evidence="1">
    <location>
        <begin position="86"/>
        <end position="106"/>
    </location>
</feature>
<name>A0A2K1JYN3_PHYPA</name>
<dbReference type="InParanoid" id="A0A2K1JYN3"/>
<dbReference type="EnsemblPlants" id="Pp3c10_11827V3.1">
    <property type="protein sequence ID" value="PAC:32901172.CDS.1"/>
    <property type="gene ID" value="Pp3c10_11827"/>
</dbReference>
<evidence type="ECO:0000313" key="4">
    <source>
        <dbReference type="Proteomes" id="UP000006727"/>
    </source>
</evidence>
<accession>A0A2K1JYN3</accession>
<sequence>MSSMGLIMISSLTNHFHSGFVVPSQLWCCVFFVLTLNGPFCRFFWGEKATMWLFNWIFLHLLEGSSSVEWDPITRSSTLFFSLPKLYALGFLFFIFIINILFWLLIHVEL</sequence>
<organism evidence="2">
    <name type="scientific">Physcomitrium patens</name>
    <name type="common">Spreading-leaved earth moss</name>
    <name type="synonym">Physcomitrella patens</name>
    <dbReference type="NCBI Taxonomy" id="3218"/>
    <lineage>
        <taxon>Eukaryota</taxon>
        <taxon>Viridiplantae</taxon>
        <taxon>Streptophyta</taxon>
        <taxon>Embryophyta</taxon>
        <taxon>Bryophyta</taxon>
        <taxon>Bryophytina</taxon>
        <taxon>Bryopsida</taxon>
        <taxon>Funariidae</taxon>
        <taxon>Funariales</taxon>
        <taxon>Funariaceae</taxon>
        <taxon>Physcomitrium</taxon>
    </lineage>
</organism>
<dbReference type="AlphaFoldDB" id="A0A2K1JYN3"/>
<gene>
    <name evidence="2" type="ORF">PHYPA_013764</name>
</gene>
<keyword evidence="4" id="KW-1185">Reference proteome</keyword>
<evidence type="ECO:0000313" key="2">
    <source>
        <dbReference type="EMBL" id="PNR46644.1"/>
    </source>
</evidence>
<keyword evidence="1" id="KW-0812">Transmembrane</keyword>
<evidence type="ECO:0000256" key="1">
    <source>
        <dbReference type="SAM" id="Phobius"/>
    </source>
</evidence>
<feature type="transmembrane region" description="Helical" evidence="1">
    <location>
        <begin position="20"/>
        <end position="37"/>
    </location>
</feature>
<dbReference type="EMBL" id="ABEU02000010">
    <property type="protein sequence ID" value="PNR46644.1"/>
    <property type="molecule type" value="Genomic_DNA"/>
</dbReference>
<dbReference type="Proteomes" id="UP000006727">
    <property type="component" value="Chromosome 10"/>
</dbReference>
<reference evidence="2 4" key="1">
    <citation type="journal article" date="2008" name="Science">
        <title>The Physcomitrella genome reveals evolutionary insights into the conquest of land by plants.</title>
        <authorList>
            <person name="Rensing S."/>
            <person name="Lang D."/>
            <person name="Zimmer A."/>
            <person name="Terry A."/>
            <person name="Salamov A."/>
            <person name="Shapiro H."/>
            <person name="Nishiyama T."/>
            <person name="Perroud P.-F."/>
            <person name="Lindquist E."/>
            <person name="Kamisugi Y."/>
            <person name="Tanahashi T."/>
            <person name="Sakakibara K."/>
            <person name="Fujita T."/>
            <person name="Oishi K."/>
            <person name="Shin-I T."/>
            <person name="Kuroki Y."/>
            <person name="Toyoda A."/>
            <person name="Suzuki Y."/>
            <person name="Hashimoto A."/>
            <person name="Yamaguchi K."/>
            <person name="Sugano A."/>
            <person name="Kohara Y."/>
            <person name="Fujiyama A."/>
            <person name="Anterola A."/>
            <person name="Aoki S."/>
            <person name="Ashton N."/>
            <person name="Barbazuk W.B."/>
            <person name="Barker E."/>
            <person name="Bennetzen J."/>
            <person name="Bezanilla M."/>
            <person name="Blankenship R."/>
            <person name="Cho S.H."/>
            <person name="Dutcher S."/>
            <person name="Estelle M."/>
            <person name="Fawcett J.A."/>
            <person name="Gundlach H."/>
            <person name="Hanada K."/>
            <person name="Heyl A."/>
            <person name="Hicks K.A."/>
            <person name="Hugh J."/>
            <person name="Lohr M."/>
            <person name="Mayer K."/>
            <person name="Melkozernov A."/>
            <person name="Murata T."/>
            <person name="Nelson D."/>
            <person name="Pils B."/>
            <person name="Prigge M."/>
            <person name="Reiss B."/>
            <person name="Renner T."/>
            <person name="Rombauts S."/>
            <person name="Rushton P."/>
            <person name="Sanderfoot A."/>
            <person name="Schween G."/>
            <person name="Shiu S.-H."/>
            <person name="Stueber K."/>
            <person name="Theodoulou F.L."/>
            <person name="Tu H."/>
            <person name="Van de Peer Y."/>
            <person name="Verrier P.J."/>
            <person name="Waters E."/>
            <person name="Wood A."/>
            <person name="Yang L."/>
            <person name="Cove D."/>
            <person name="Cuming A."/>
            <person name="Hasebe M."/>
            <person name="Lucas S."/>
            <person name="Mishler D.B."/>
            <person name="Reski R."/>
            <person name="Grigoriev I."/>
            <person name="Quatrano R.S."/>
            <person name="Boore J.L."/>
        </authorList>
    </citation>
    <scope>NUCLEOTIDE SEQUENCE [LARGE SCALE GENOMIC DNA]</scope>
    <source>
        <strain evidence="3 4">cv. Gransden 2004</strain>
    </source>
</reference>
<protein>
    <submittedName>
        <fullName evidence="2 3">Uncharacterized protein</fullName>
    </submittedName>
</protein>
<reference evidence="2 4" key="2">
    <citation type="journal article" date="2018" name="Plant J.">
        <title>The Physcomitrella patens chromosome-scale assembly reveals moss genome structure and evolution.</title>
        <authorList>
            <person name="Lang D."/>
            <person name="Ullrich K.K."/>
            <person name="Murat F."/>
            <person name="Fuchs J."/>
            <person name="Jenkins J."/>
            <person name="Haas F.B."/>
            <person name="Piednoel M."/>
            <person name="Gundlach H."/>
            <person name="Van Bel M."/>
            <person name="Meyberg R."/>
            <person name="Vives C."/>
            <person name="Morata J."/>
            <person name="Symeonidi A."/>
            <person name="Hiss M."/>
            <person name="Muchero W."/>
            <person name="Kamisugi Y."/>
            <person name="Saleh O."/>
            <person name="Blanc G."/>
            <person name="Decker E.L."/>
            <person name="van Gessel N."/>
            <person name="Grimwood J."/>
            <person name="Hayes R.D."/>
            <person name="Graham S.W."/>
            <person name="Gunter L.E."/>
            <person name="McDaniel S.F."/>
            <person name="Hoernstein S.N.W."/>
            <person name="Larsson A."/>
            <person name="Li F.W."/>
            <person name="Perroud P.F."/>
            <person name="Phillips J."/>
            <person name="Ranjan P."/>
            <person name="Rokshar D.S."/>
            <person name="Rothfels C.J."/>
            <person name="Schneider L."/>
            <person name="Shu S."/>
            <person name="Stevenson D.W."/>
            <person name="Thummler F."/>
            <person name="Tillich M."/>
            <person name="Villarreal Aguilar J.C."/>
            <person name="Widiez T."/>
            <person name="Wong G.K."/>
            <person name="Wymore A."/>
            <person name="Zhang Y."/>
            <person name="Zimmer A.D."/>
            <person name="Quatrano R.S."/>
            <person name="Mayer K.F.X."/>
            <person name="Goodstein D."/>
            <person name="Casacuberta J.M."/>
            <person name="Vandepoele K."/>
            <person name="Reski R."/>
            <person name="Cuming A.C."/>
            <person name="Tuskan G.A."/>
            <person name="Maumus F."/>
            <person name="Salse J."/>
            <person name="Schmutz J."/>
            <person name="Rensing S.A."/>
        </authorList>
    </citation>
    <scope>NUCLEOTIDE SEQUENCE [LARGE SCALE GENOMIC DNA]</scope>
    <source>
        <strain evidence="3 4">cv. Gransden 2004</strain>
    </source>
</reference>
<reference evidence="3" key="3">
    <citation type="submission" date="2020-12" db="UniProtKB">
        <authorList>
            <consortium name="EnsemblPlants"/>
        </authorList>
    </citation>
    <scope>IDENTIFICATION</scope>
</reference>
<keyword evidence="1" id="KW-1133">Transmembrane helix</keyword>
<proteinExistence type="predicted"/>